<feature type="region of interest" description="Disordered" evidence="2">
    <location>
        <begin position="1"/>
        <end position="142"/>
    </location>
</feature>
<feature type="compositionally biased region" description="Basic and acidic residues" evidence="2">
    <location>
        <begin position="1"/>
        <end position="20"/>
    </location>
</feature>
<evidence type="ECO:0000256" key="1">
    <source>
        <dbReference type="SAM" id="Coils"/>
    </source>
</evidence>
<evidence type="ECO:0000256" key="2">
    <source>
        <dbReference type="SAM" id="MobiDB-lite"/>
    </source>
</evidence>
<feature type="compositionally biased region" description="Low complexity" evidence="2">
    <location>
        <begin position="86"/>
        <end position="95"/>
    </location>
</feature>
<comment type="caution">
    <text evidence="3">The sequence shown here is derived from an EMBL/GenBank/DDBJ whole genome shotgun (WGS) entry which is preliminary data.</text>
</comment>
<organism evidence="3 4">
    <name type="scientific">Penicillium brasilianum</name>
    <dbReference type="NCBI Taxonomy" id="104259"/>
    <lineage>
        <taxon>Eukaryota</taxon>
        <taxon>Fungi</taxon>
        <taxon>Dikarya</taxon>
        <taxon>Ascomycota</taxon>
        <taxon>Pezizomycotina</taxon>
        <taxon>Eurotiomycetes</taxon>
        <taxon>Eurotiomycetidae</taxon>
        <taxon>Eurotiales</taxon>
        <taxon>Aspergillaceae</taxon>
        <taxon>Penicillium</taxon>
    </lineage>
</organism>
<accession>A0A1S9RWQ1</accession>
<name>A0A1S9RWQ1_PENBI</name>
<feature type="compositionally biased region" description="Gly residues" evidence="2">
    <location>
        <begin position="112"/>
        <end position="122"/>
    </location>
</feature>
<dbReference type="Proteomes" id="UP000190744">
    <property type="component" value="Unassembled WGS sequence"/>
</dbReference>
<feature type="coiled-coil region" evidence="1">
    <location>
        <begin position="657"/>
        <end position="687"/>
    </location>
</feature>
<reference evidence="4" key="1">
    <citation type="submission" date="2015-09" db="EMBL/GenBank/DDBJ databases">
        <authorList>
            <person name="Fill T.P."/>
            <person name="Baretta J.F."/>
            <person name="de Almeida L.G."/>
            <person name="Rocha M."/>
            <person name="de Souza D.H."/>
            <person name="Malavazi I."/>
            <person name="Cerdeira L.T."/>
            <person name="Hong H."/>
            <person name="Samborskyy M."/>
            <person name="de Vasconcelos A.T."/>
            <person name="Leadlay P."/>
            <person name="Rodrigues-Filho E."/>
        </authorList>
    </citation>
    <scope>NUCLEOTIDE SEQUENCE [LARGE SCALE GENOMIC DNA]</scope>
    <source>
        <strain evidence="4">LaBioMMi 136</strain>
    </source>
</reference>
<proteinExistence type="predicted"/>
<evidence type="ECO:0000313" key="4">
    <source>
        <dbReference type="Proteomes" id="UP000190744"/>
    </source>
</evidence>
<sequence length="700" mass="76209">MTDDPENMRGTRDSTRRPNLDPDETTTTINDTHAPSKPTSTSDNDTPSLASRIQSSATGLARSAMQGAGSSSDAARTIAGAMQGKAAGPSALASPGSGGLASRDIGTRGPAAGAGAGAGYSGPGAESFRSENSSERSGGVEIPALSEEAFQRLGAYTDEMSAQVDSERGNAYRDTSLSDLQGEMGNWKGKQRAHDPMQLDYTSAWERADNSGAQAHTYEAQASDGAAVVSLLQDTSFDPDFGGPEDLDLDMAATPPPLTADEIKMLDSFRRQIGDSTDSNPQHQQPGLSSLSLVPDIDTFLQQNDPSAFTQSMGTGAASNMSLRDSVLEYLPGAEDWVTVHERYHDEVWGYLRPALEAAKAEIEEKTAEGGEGDENDGPAVRRLKMILKHMRANITSIRPLADSKYKSLFNAPDTFNQVRNELGLLLSVLRITEEQISRSSPNDSQHPELNDVLEGCHGVLGDLERLKTHYDEVGFQTQTTWERMGWGVEELAEIRAKFSSYIQVLNLLNTNMIRSSQETVLNLLKTYIGDCRSGKREGAAMSCISTGSLDAGAKEAWRSLRKDLQSVGITPELFKIHRQIILSTIQKHLALDGVEDGSIAFPADAESASQADCGVELLYADPKIPRDWEPASRHLYSVNVSEGRESLESWRHSSLNSNMYDQYEQLRRHTEQYEAQRQERATAIERMLSALAKDHLVED</sequence>
<gene>
    <name evidence="3" type="ORF">PEBR_08279</name>
</gene>
<dbReference type="AlphaFoldDB" id="A0A1S9RWQ1"/>
<keyword evidence="1" id="KW-0175">Coiled coil</keyword>
<evidence type="ECO:0000313" key="3">
    <source>
        <dbReference type="EMBL" id="OOQ89927.1"/>
    </source>
</evidence>
<feature type="compositionally biased region" description="Polar residues" evidence="2">
    <location>
        <begin position="25"/>
        <end position="58"/>
    </location>
</feature>
<protein>
    <submittedName>
        <fullName evidence="3">Uncharacterized protein</fullName>
    </submittedName>
</protein>
<dbReference type="EMBL" id="LJBN01000101">
    <property type="protein sequence ID" value="OOQ89927.1"/>
    <property type="molecule type" value="Genomic_DNA"/>
</dbReference>